<dbReference type="KEGG" id="pfg:AB870_24645"/>
<name>A0A0H3X345_9BURK</name>
<dbReference type="EMBL" id="CP011808">
    <property type="protein sequence ID" value="AKM33373.3"/>
    <property type="molecule type" value="Genomic_DNA"/>
</dbReference>
<keyword evidence="2" id="KW-1185">Reference proteome</keyword>
<evidence type="ECO:0000313" key="2">
    <source>
        <dbReference type="Proteomes" id="UP000035651"/>
    </source>
</evidence>
<gene>
    <name evidence="1" type="ORF">AB870_24645</name>
</gene>
<accession>A0A0H3X345</accession>
<proteinExistence type="predicted"/>
<evidence type="ECO:0000313" key="1">
    <source>
        <dbReference type="EMBL" id="AKM33373.3"/>
    </source>
</evidence>
<dbReference type="AlphaFoldDB" id="A0A0H3X345"/>
<organism evidence="1 2">
    <name type="scientific">Pandoraea faecigallinarum</name>
    <dbReference type="NCBI Taxonomy" id="656179"/>
    <lineage>
        <taxon>Bacteria</taxon>
        <taxon>Pseudomonadati</taxon>
        <taxon>Pseudomonadota</taxon>
        <taxon>Betaproteobacteria</taxon>
        <taxon>Burkholderiales</taxon>
        <taxon>Burkholderiaceae</taxon>
        <taxon>Pandoraea</taxon>
    </lineage>
</organism>
<keyword evidence="1" id="KW-0614">Plasmid</keyword>
<reference evidence="1" key="1">
    <citation type="submission" date="2016-06" db="EMBL/GenBank/DDBJ databases">
        <title>Complete Genome Sequence of Pandoraea faecigallinarum DSM-23572.</title>
        <authorList>
            <person name="Yong D."/>
            <person name="Ee R."/>
            <person name="Lim Y.-L."/>
            <person name="Yin W.-F."/>
            <person name="Chan K.-G."/>
        </authorList>
    </citation>
    <scope>NUCLEOTIDE SEQUENCE</scope>
    <source>
        <strain evidence="1">DSM 23572</strain>
        <plasmid evidence="1">pPF72-1</plasmid>
    </source>
</reference>
<protein>
    <submittedName>
        <fullName evidence="1">Uncharacterized protein</fullName>
    </submittedName>
</protein>
<geneLocation type="plasmid" evidence="1 2">
    <name>pPF72-1</name>
</geneLocation>
<dbReference type="Proteomes" id="UP000035651">
    <property type="component" value="Plasmid pPF72-1"/>
</dbReference>
<sequence>MRPDTSPRPALLAPEDAGRWRVGGARSAPVAAALACQFQLARAEQWESSAHGYMLAGLSEPQAYEAAADECVSARRFKAAAAAHLQAAERYT</sequence>